<dbReference type="PANTHER" id="PTHR13789:SF309">
    <property type="entry name" value="PUTATIVE (AFU_ORTHOLOGUE AFUA_6G14510)-RELATED"/>
    <property type="match status" value="1"/>
</dbReference>
<dbReference type="Pfam" id="PF12831">
    <property type="entry name" value="FAD_oxidored"/>
    <property type="match status" value="1"/>
</dbReference>
<dbReference type="InterPro" id="IPR050493">
    <property type="entry name" value="FAD-dep_Monooxygenase_BioMet"/>
</dbReference>
<dbReference type="PRINTS" id="PR00420">
    <property type="entry name" value="RNGMNOXGNASE"/>
</dbReference>
<evidence type="ECO:0000313" key="5">
    <source>
        <dbReference type="Proteomes" id="UP001500325"/>
    </source>
</evidence>
<dbReference type="PANTHER" id="PTHR13789">
    <property type="entry name" value="MONOOXYGENASE"/>
    <property type="match status" value="1"/>
</dbReference>
<evidence type="ECO:0000256" key="3">
    <source>
        <dbReference type="SAM" id="MobiDB-lite"/>
    </source>
</evidence>
<sequence>MDGVDVVIVGAGAAGLMTALLTARAGHRVTVLEREPLRPAATVEEAAGRAFRPTAPQIVQPHVLLARYRLLLREHLPDVYAGLVGDGAVESRLEAQLPPTLRDLAPEPADDRYTMLLTRRSTLDRVLDARVRAEPGITLHTGATVRGLRTEGGAPPRVTGVRLGDGELAADVVVDASGRRSRIDAWLTATGARPRPVVVADCGLAYYSRHYRLRGPDGLPGRADNRTILPLDEFVAGMWGADNGTVVLGLCPLAEDHRFRVLRDPAVFTAVFDTVPGLRGWLDVLEPISDVFPMGGLHNTLHRLVDHARPVALGIHAVGDGVCTTNPTLARGLGVALRTALDLVEVLDAHPRDPFARALAHDAAITEGVEPFYLDQARTDAARLARVRGVLHERGVLDGPPPAPAAPPPPAPSTGRVGFDELSAAALFDAALFRTATSVRGMLARPEEVYTDPAVVARVRAVQAAHRDGVPAPAQPDPDRLATALACGA</sequence>
<keyword evidence="5" id="KW-1185">Reference proteome</keyword>
<evidence type="ECO:0000256" key="1">
    <source>
        <dbReference type="ARBA" id="ARBA00023002"/>
    </source>
</evidence>
<keyword evidence="1" id="KW-0560">Oxidoreductase</keyword>
<dbReference type="Proteomes" id="UP001500325">
    <property type="component" value="Unassembled WGS sequence"/>
</dbReference>
<comment type="caution">
    <text evidence="4">The sequence shown here is derived from an EMBL/GenBank/DDBJ whole genome shotgun (WGS) entry which is preliminary data.</text>
</comment>
<name>A0ABP8WVG3_9PSEU</name>
<gene>
    <name evidence="4" type="ORF">GCM10023215_35080</name>
</gene>
<feature type="compositionally biased region" description="Pro residues" evidence="3">
    <location>
        <begin position="399"/>
        <end position="412"/>
    </location>
</feature>
<proteinExistence type="predicted"/>
<dbReference type="Gene3D" id="3.50.50.60">
    <property type="entry name" value="FAD/NAD(P)-binding domain"/>
    <property type="match status" value="1"/>
</dbReference>
<reference evidence="5" key="1">
    <citation type="journal article" date="2019" name="Int. J. Syst. Evol. Microbiol.">
        <title>The Global Catalogue of Microorganisms (GCM) 10K type strain sequencing project: providing services to taxonomists for standard genome sequencing and annotation.</title>
        <authorList>
            <consortium name="The Broad Institute Genomics Platform"/>
            <consortium name="The Broad Institute Genome Sequencing Center for Infectious Disease"/>
            <person name="Wu L."/>
            <person name="Ma J."/>
        </authorList>
    </citation>
    <scope>NUCLEOTIDE SEQUENCE [LARGE SCALE GENOMIC DNA]</scope>
    <source>
        <strain evidence="5">JCM 18055</strain>
    </source>
</reference>
<evidence type="ECO:0000313" key="4">
    <source>
        <dbReference type="EMBL" id="GAA4694455.1"/>
    </source>
</evidence>
<organism evidence="4 5">
    <name type="scientific">Pseudonocardia yuanmonensis</name>
    <dbReference type="NCBI Taxonomy" id="1095914"/>
    <lineage>
        <taxon>Bacteria</taxon>
        <taxon>Bacillati</taxon>
        <taxon>Actinomycetota</taxon>
        <taxon>Actinomycetes</taxon>
        <taxon>Pseudonocardiales</taxon>
        <taxon>Pseudonocardiaceae</taxon>
        <taxon>Pseudonocardia</taxon>
    </lineage>
</organism>
<dbReference type="EMBL" id="BAABIC010000011">
    <property type="protein sequence ID" value="GAA4694455.1"/>
    <property type="molecule type" value="Genomic_DNA"/>
</dbReference>
<evidence type="ECO:0000256" key="2">
    <source>
        <dbReference type="ARBA" id="ARBA00023033"/>
    </source>
</evidence>
<protein>
    <submittedName>
        <fullName evidence="4">FAD-dependent oxidoreductase</fullName>
    </submittedName>
</protein>
<dbReference type="InterPro" id="IPR036188">
    <property type="entry name" value="FAD/NAD-bd_sf"/>
</dbReference>
<feature type="region of interest" description="Disordered" evidence="3">
    <location>
        <begin position="394"/>
        <end position="417"/>
    </location>
</feature>
<dbReference type="SUPFAM" id="SSF51905">
    <property type="entry name" value="FAD/NAD(P)-binding domain"/>
    <property type="match status" value="1"/>
</dbReference>
<keyword evidence="2" id="KW-0503">Monooxygenase</keyword>
<accession>A0ABP8WVG3</accession>